<dbReference type="Gene3D" id="3.30.70.270">
    <property type="match status" value="1"/>
</dbReference>
<keyword evidence="1" id="KW-0472">Membrane</keyword>
<feature type="transmembrane region" description="Helical" evidence="1">
    <location>
        <begin position="330"/>
        <end position="352"/>
    </location>
</feature>
<feature type="transmembrane region" description="Helical" evidence="1">
    <location>
        <begin position="244"/>
        <end position="261"/>
    </location>
</feature>
<gene>
    <name evidence="3" type="ORF">SAMN02745725_00638</name>
</gene>
<dbReference type="AlphaFoldDB" id="A0A1M6C9C3"/>
<keyword evidence="1" id="KW-1133">Transmembrane helix</keyword>
<evidence type="ECO:0000313" key="3">
    <source>
        <dbReference type="EMBL" id="SHI57627.1"/>
    </source>
</evidence>
<dbReference type="PANTHER" id="PTHR45138">
    <property type="entry name" value="REGULATORY COMPONENTS OF SENSORY TRANSDUCTION SYSTEM"/>
    <property type="match status" value="1"/>
</dbReference>
<reference evidence="3 4" key="1">
    <citation type="submission" date="2016-11" db="EMBL/GenBank/DDBJ databases">
        <authorList>
            <person name="Jaros S."/>
            <person name="Januszkiewicz K."/>
            <person name="Wedrychowicz H."/>
        </authorList>
    </citation>
    <scope>NUCLEOTIDE SEQUENCE [LARGE SCALE GENOMIC DNA]</scope>
    <source>
        <strain evidence="3 4">DSM 14809</strain>
    </source>
</reference>
<dbReference type="Proteomes" id="UP000184185">
    <property type="component" value="Unassembled WGS sequence"/>
</dbReference>
<feature type="transmembrane region" description="Helical" evidence="1">
    <location>
        <begin position="209"/>
        <end position="232"/>
    </location>
</feature>
<feature type="transmembrane region" description="Helical" evidence="1">
    <location>
        <begin position="174"/>
        <end position="197"/>
    </location>
</feature>
<dbReference type="InterPro" id="IPR000160">
    <property type="entry name" value="GGDEF_dom"/>
</dbReference>
<evidence type="ECO:0000313" key="4">
    <source>
        <dbReference type="Proteomes" id="UP000184185"/>
    </source>
</evidence>
<dbReference type="GO" id="GO:0043709">
    <property type="term" value="P:cell adhesion involved in single-species biofilm formation"/>
    <property type="evidence" value="ECO:0007669"/>
    <property type="project" value="TreeGrafter"/>
</dbReference>
<dbReference type="InterPro" id="IPR029787">
    <property type="entry name" value="Nucleotide_cyclase"/>
</dbReference>
<dbReference type="GO" id="GO:0052621">
    <property type="term" value="F:diguanylate cyclase activity"/>
    <property type="evidence" value="ECO:0007669"/>
    <property type="project" value="TreeGrafter"/>
</dbReference>
<dbReference type="OrthoDB" id="9762533at2"/>
<accession>A0A1M6C9C3</accession>
<feature type="transmembrane region" description="Helical" evidence="1">
    <location>
        <begin position="300"/>
        <end position="318"/>
    </location>
</feature>
<organism evidence="3 4">
    <name type="scientific">Pseudobutyrivibrio xylanivorans DSM 14809</name>
    <dbReference type="NCBI Taxonomy" id="1123012"/>
    <lineage>
        <taxon>Bacteria</taxon>
        <taxon>Bacillati</taxon>
        <taxon>Bacillota</taxon>
        <taxon>Clostridia</taxon>
        <taxon>Lachnospirales</taxon>
        <taxon>Lachnospiraceae</taxon>
        <taxon>Pseudobutyrivibrio</taxon>
    </lineage>
</organism>
<keyword evidence="1" id="KW-0812">Transmembrane</keyword>
<sequence>MGKKILYLGISFISLLVIYIFAHYFFKPNNYSNVVVLDSGWDVTYNGNLYEDVKLSELRKLIGNSTYKGDIITLKNDNVDLGYFISPTLMFDSRHSAWEVYCGDKLAGHRFLEEYKTGKYIGCEVNYVSLPKALILSTIQITLMVTEDNAYAYYQAPAVGGYVDLLMYSVYNRMFIYLVGAFLVVFGIMFFAVALGFRSNIPEVNMQMYAALMYVALGVWFLAQFKLVDLFIETSGHQTEIEYIALYMVVPLMYMTIGCMRDYLKNKAFLVFSICGSIIPFLLIALHFTGLVHINRTLGIYQLDALVLIVFMFVKVLIKDAKANLITKSQFIQAVGQIGLAAACVINVIFYYLELYGICEQIMLSKLIVPVAAIFMVFGTMLNYSTFISESFARNEEYSSLAHLAYADELTGLANRSRYEAYMAKISKSEEDYCVISIDLNGLKAINDNQGHLMGDKYISDVGEALKESFGHVGFIARTGGDEFVGILTDSSMEKVDEIIERLNSCLDNMNKSDPNIYRSAAIGYAFRHEFKNADSNRVYLMADQRMYKNKELLHGRRR</sequence>
<dbReference type="SUPFAM" id="SSF55073">
    <property type="entry name" value="Nucleotide cyclase"/>
    <property type="match status" value="1"/>
</dbReference>
<feature type="transmembrane region" description="Helical" evidence="1">
    <location>
        <begin position="268"/>
        <end position="288"/>
    </location>
</feature>
<feature type="transmembrane region" description="Helical" evidence="1">
    <location>
        <begin position="5"/>
        <end position="26"/>
    </location>
</feature>
<proteinExistence type="predicted"/>
<feature type="transmembrane region" description="Helical" evidence="1">
    <location>
        <begin position="364"/>
        <end position="384"/>
    </location>
</feature>
<dbReference type="PANTHER" id="PTHR45138:SF6">
    <property type="entry name" value="DIGUANYLATE CYCLASE DGCN"/>
    <property type="match status" value="1"/>
</dbReference>
<dbReference type="GO" id="GO:1902201">
    <property type="term" value="P:negative regulation of bacterial-type flagellum-dependent cell motility"/>
    <property type="evidence" value="ECO:0007669"/>
    <property type="project" value="TreeGrafter"/>
</dbReference>
<dbReference type="Pfam" id="PF00990">
    <property type="entry name" value="GGDEF"/>
    <property type="match status" value="1"/>
</dbReference>
<evidence type="ECO:0000256" key="1">
    <source>
        <dbReference type="SAM" id="Phobius"/>
    </source>
</evidence>
<evidence type="ECO:0000259" key="2">
    <source>
        <dbReference type="PROSITE" id="PS50887"/>
    </source>
</evidence>
<dbReference type="PROSITE" id="PS50887">
    <property type="entry name" value="GGDEF"/>
    <property type="match status" value="1"/>
</dbReference>
<dbReference type="SMART" id="SM00267">
    <property type="entry name" value="GGDEF"/>
    <property type="match status" value="1"/>
</dbReference>
<dbReference type="GO" id="GO:0005886">
    <property type="term" value="C:plasma membrane"/>
    <property type="evidence" value="ECO:0007669"/>
    <property type="project" value="TreeGrafter"/>
</dbReference>
<dbReference type="CDD" id="cd01949">
    <property type="entry name" value="GGDEF"/>
    <property type="match status" value="1"/>
</dbReference>
<dbReference type="NCBIfam" id="TIGR00254">
    <property type="entry name" value="GGDEF"/>
    <property type="match status" value="1"/>
</dbReference>
<keyword evidence="4" id="KW-1185">Reference proteome</keyword>
<dbReference type="RefSeq" id="WP_072912653.1">
    <property type="nucleotide sequence ID" value="NZ_FQYQ01000003.1"/>
</dbReference>
<dbReference type="EMBL" id="FQYQ01000003">
    <property type="protein sequence ID" value="SHI57627.1"/>
    <property type="molecule type" value="Genomic_DNA"/>
</dbReference>
<protein>
    <submittedName>
        <fullName evidence="3">Diguanylate cyclase (GGDEF) domain-containing protein</fullName>
    </submittedName>
</protein>
<dbReference type="InterPro" id="IPR043128">
    <property type="entry name" value="Rev_trsase/Diguanyl_cyclase"/>
</dbReference>
<dbReference type="InterPro" id="IPR050469">
    <property type="entry name" value="Diguanylate_Cyclase"/>
</dbReference>
<feature type="domain" description="GGDEF" evidence="2">
    <location>
        <begin position="431"/>
        <end position="559"/>
    </location>
</feature>
<name>A0A1M6C9C3_PSEXY</name>